<dbReference type="AlphaFoldDB" id="A0AAE1D708"/>
<proteinExistence type="inferred from homology"/>
<evidence type="ECO:0000313" key="7">
    <source>
        <dbReference type="Proteomes" id="UP001283361"/>
    </source>
</evidence>
<comment type="subcellular location">
    <subcellularLocation>
        <location evidence="1">Nucleus</location>
    </subcellularLocation>
</comment>
<gene>
    <name evidence="6" type="ORF">RRG08_041722</name>
</gene>
<dbReference type="GO" id="GO:0005634">
    <property type="term" value="C:nucleus"/>
    <property type="evidence" value="ECO:0007669"/>
    <property type="project" value="UniProtKB-SubCell"/>
</dbReference>
<comment type="similarity">
    <text evidence="2">Belongs to the HSF family.</text>
</comment>
<evidence type="ECO:0000259" key="5">
    <source>
        <dbReference type="Pfam" id="PF00447"/>
    </source>
</evidence>
<dbReference type="Pfam" id="PF00447">
    <property type="entry name" value="HSF_DNA-bind"/>
    <property type="match status" value="1"/>
</dbReference>
<reference evidence="6" key="1">
    <citation type="journal article" date="2023" name="G3 (Bethesda)">
        <title>A reference genome for the long-term kleptoplast-retaining sea slug Elysia crispata morphotype clarki.</title>
        <authorList>
            <person name="Eastman K.E."/>
            <person name="Pendleton A.L."/>
            <person name="Shaikh M.A."/>
            <person name="Suttiyut T."/>
            <person name="Ogas R."/>
            <person name="Tomko P."/>
            <person name="Gavelis G."/>
            <person name="Widhalm J.R."/>
            <person name="Wisecaver J.H."/>
        </authorList>
    </citation>
    <scope>NUCLEOTIDE SEQUENCE</scope>
    <source>
        <strain evidence="6">ECLA1</strain>
    </source>
</reference>
<dbReference type="InterPro" id="IPR036388">
    <property type="entry name" value="WH-like_DNA-bd_sf"/>
</dbReference>
<dbReference type="GO" id="GO:0043565">
    <property type="term" value="F:sequence-specific DNA binding"/>
    <property type="evidence" value="ECO:0007669"/>
    <property type="project" value="InterPro"/>
</dbReference>
<name>A0AAE1D708_9GAST</name>
<dbReference type="Gene3D" id="1.10.10.10">
    <property type="entry name" value="Winged helix-like DNA-binding domain superfamily/Winged helix DNA-binding domain"/>
    <property type="match status" value="1"/>
</dbReference>
<keyword evidence="4" id="KW-0539">Nucleus</keyword>
<organism evidence="6 7">
    <name type="scientific">Elysia crispata</name>
    <name type="common">lettuce slug</name>
    <dbReference type="NCBI Taxonomy" id="231223"/>
    <lineage>
        <taxon>Eukaryota</taxon>
        <taxon>Metazoa</taxon>
        <taxon>Spiralia</taxon>
        <taxon>Lophotrochozoa</taxon>
        <taxon>Mollusca</taxon>
        <taxon>Gastropoda</taxon>
        <taxon>Heterobranchia</taxon>
        <taxon>Euthyneura</taxon>
        <taxon>Panpulmonata</taxon>
        <taxon>Sacoglossa</taxon>
        <taxon>Placobranchoidea</taxon>
        <taxon>Plakobranchidae</taxon>
        <taxon>Elysia</taxon>
    </lineage>
</organism>
<evidence type="ECO:0000256" key="4">
    <source>
        <dbReference type="ARBA" id="ARBA00023242"/>
    </source>
</evidence>
<keyword evidence="3" id="KW-0238">DNA-binding</keyword>
<dbReference type="EMBL" id="JAWDGP010005075">
    <property type="protein sequence ID" value="KAK3759764.1"/>
    <property type="molecule type" value="Genomic_DNA"/>
</dbReference>
<dbReference type="Proteomes" id="UP001283361">
    <property type="component" value="Unassembled WGS sequence"/>
</dbReference>
<evidence type="ECO:0000313" key="6">
    <source>
        <dbReference type="EMBL" id="KAK3759764.1"/>
    </source>
</evidence>
<accession>A0AAE1D708</accession>
<protein>
    <recommendedName>
        <fullName evidence="5">HSF-type DNA-binding domain-containing protein</fullName>
    </recommendedName>
</protein>
<comment type="caution">
    <text evidence="6">The sequence shown here is derived from an EMBL/GenBank/DDBJ whole genome shotgun (WGS) entry which is preliminary data.</text>
</comment>
<dbReference type="SUPFAM" id="SSF46785">
    <property type="entry name" value="Winged helix' DNA-binding domain"/>
    <property type="match status" value="1"/>
</dbReference>
<feature type="domain" description="HSF-type DNA-binding" evidence="5">
    <location>
        <begin position="17"/>
        <end position="113"/>
    </location>
</feature>
<evidence type="ECO:0000256" key="1">
    <source>
        <dbReference type="ARBA" id="ARBA00004123"/>
    </source>
</evidence>
<evidence type="ECO:0000256" key="3">
    <source>
        <dbReference type="ARBA" id="ARBA00023125"/>
    </source>
</evidence>
<dbReference type="GO" id="GO:0003700">
    <property type="term" value="F:DNA-binding transcription factor activity"/>
    <property type="evidence" value="ECO:0007669"/>
    <property type="project" value="InterPro"/>
</dbReference>
<evidence type="ECO:0000256" key="2">
    <source>
        <dbReference type="ARBA" id="ARBA00006403"/>
    </source>
</evidence>
<dbReference type="InterPro" id="IPR036390">
    <property type="entry name" value="WH_DNA-bd_sf"/>
</dbReference>
<keyword evidence="7" id="KW-1185">Reference proteome</keyword>
<dbReference type="InterPro" id="IPR000232">
    <property type="entry name" value="HSF_DNA-bd"/>
</dbReference>
<sequence length="323" mass="38265">MNKESQPRISFGSQYKFPKKLMTVANDGILIKWSDDNSGIIVQEKEFERNVMQMYPGFVQVETFHNLRRLFRDYNFKFRILQRKRSSSGMVLEFRHQSFSRDNFDQLSQVKKRQRPRKLKYLYRYQRHPKPLAPSLIQCKRKTLKSITWKRETGSAHRHFHSKPTSRADKLPSLELSDSRKNSYIPHLSVALSDQKNCFNLHSTRTCKIYELFSGAEFNPIIKPKQRLSSTVIPPESHVIAKDFNTQNHYSVMDNNRHALLQVYAKNELNEEEFWELITRNSCLSCSGMSWEMIKEYIDRSVCQESSPLHFKGFYYDLPLSEM</sequence>